<protein>
    <submittedName>
        <fullName evidence="1">Endoribonuclease Dicer-like 2-like</fullName>
    </submittedName>
</protein>
<gene>
    <name evidence="1" type="ORF">OWV82_009308</name>
</gene>
<accession>A0ACC1YCW2</accession>
<evidence type="ECO:0000313" key="2">
    <source>
        <dbReference type="Proteomes" id="UP001164539"/>
    </source>
</evidence>
<name>A0ACC1YCW2_MELAZ</name>
<evidence type="ECO:0000313" key="1">
    <source>
        <dbReference type="EMBL" id="KAJ4721645.1"/>
    </source>
</evidence>
<comment type="caution">
    <text evidence="1">The sequence shown here is derived from an EMBL/GenBank/DDBJ whole genome shotgun (WGS) entry which is preliminary data.</text>
</comment>
<dbReference type="Proteomes" id="UP001164539">
    <property type="component" value="Chromosome 4"/>
</dbReference>
<keyword evidence="2" id="KW-1185">Reference proteome</keyword>
<organism evidence="1 2">
    <name type="scientific">Melia azedarach</name>
    <name type="common">Chinaberry tree</name>
    <dbReference type="NCBI Taxonomy" id="155640"/>
    <lineage>
        <taxon>Eukaryota</taxon>
        <taxon>Viridiplantae</taxon>
        <taxon>Streptophyta</taxon>
        <taxon>Embryophyta</taxon>
        <taxon>Tracheophyta</taxon>
        <taxon>Spermatophyta</taxon>
        <taxon>Magnoliopsida</taxon>
        <taxon>eudicotyledons</taxon>
        <taxon>Gunneridae</taxon>
        <taxon>Pentapetalae</taxon>
        <taxon>rosids</taxon>
        <taxon>malvids</taxon>
        <taxon>Sapindales</taxon>
        <taxon>Meliaceae</taxon>
        <taxon>Melia</taxon>
    </lineage>
</organism>
<proteinExistence type="predicted"/>
<sequence>MGFVSEEVDTTQQGSVSRGTYEQPIYFPPELVNQCPQESKITYHCYLIELKQNFNFDIPVHGIVLAMRAELNPILQI</sequence>
<reference evidence="1 2" key="1">
    <citation type="journal article" date="2023" name="Science">
        <title>Complex scaffold remodeling in plant triterpene biosynthesis.</title>
        <authorList>
            <person name="De La Pena R."/>
            <person name="Hodgson H."/>
            <person name="Liu J.C."/>
            <person name="Stephenson M.J."/>
            <person name="Martin A.C."/>
            <person name="Owen C."/>
            <person name="Harkess A."/>
            <person name="Leebens-Mack J."/>
            <person name="Jimenez L.E."/>
            <person name="Osbourn A."/>
            <person name="Sattely E.S."/>
        </authorList>
    </citation>
    <scope>NUCLEOTIDE SEQUENCE [LARGE SCALE GENOMIC DNA]</scope>
    <source>
        <strain evidence="2">cv. JPN11</strain>
        <tissue evidence="1">Leaf</tissue>
    </source>
</reference>
<dbReference type="EMBL" id="CM051397">
    <property type="protein sequence ID" value="KAJ4721645.1"/>
    <property type="molecule type" value="Genomic_DNA"/>
</dbReference>